<dbReference type="CDD" id="cd01130">
    <property type="entry name" value="VirB11-like_ATPase"/>
    <property type="match status" value="1"/>
</dbReference>
<dbReference type="EMBL" id="CP000254">
    <property type="protein sequence ID" value="ABD40084.1"/>
    <property type="molecule type" value="Genomic_DNA"/>
</dbReference>
<keyword evidence="4" id="KW-1185">Reference proteome</keyword>
<evidence type="ECO:0000313" key="4">
    <source>
        <dbReference type="Proteomes" id="UP000001941"/>
    </source>
</evidence>
<reference evidence="4" key="1">
    <citation type="journal article" date="2016" name="Stand. Genomic Sci.">
        <title>Complete genome sequence of Methanospirillum hungatei type strain JF1.</title>
        <authorList>
            <person name="Gunsalus R.P."/>
            <person name="Cook L.E."/>
            <person name="Crable B."/>
            <person name="Rohlin L."/>
            <person name="McDonald E."/>
            <person name="Mouttaki H."/>
            <person name="Sieber J.R."/>
            <person name="Poweleit N."/>
            <person name="Zhou H."/>
            <person name="Lapidus A.L."/>
            <person name="Daligault H.E."/>
            <person name="Land M."/>
            <person name="Gilna P."/>
            <person name="Ivanova N."/>
            <person name="Kyrpides N."/>
            <person name="Culley D.E."/>
            <person name="McInerney M.J."/>
        </authorList>
    </citation>
    <scope>NUCLEOTIDE SEQUENCE [LARGE SCALE GENOMIC DNA]</scope>
    <source>
        <strain evidence="4">ATCC 27890 / DSM 864 / NBRC 100397 / JF-1</strain>
    </source>
</reference>
<name>Q2FMT5_METHJ</name>
<sequence>MLASQYQIPGTQVIISIIQTGPLFYEYQVKEPELMGDDSERIKFLRSHFSRLFQDKKRNQQFVQNFSHEFALETSKLYPSLSLDKIKLFEYYIFRDSRGFGPIQPLIDDPFISSIAINGTDGLVHVTHDTYETISTSLHLREDEIRILVKKFCNRSIRPFDYDTIPDVVELRTGLKIIFSGQKKNKTPLIITIEKPSSDTRSLVPDRIISSYHLYHDMIEVTIIVSPPDRFFYQISIIPLSDHEKSAIQASIEYIKKKSGLQTFHEGAFRISENDFSGFLHTNYPDIPDRKHHLLYTALTFRQDVVKWIRVILADPNITRILCTHPGKSVKVWHKKTLGETETSVIPNRSDINRFATFLIKSSGKDYDPSQNEITLQFKMGERVFLTRIRDDKGHYYQIEIEKNGNKKPLPEKNQRVSVPKITHTLESEPDERIDALISKIFERDLKKESSESLPSPNEPVKYSEEEQGFFRLLNPLKKGLKGFSLSGYQRKEKPSRDEAPVPDVLQVPSVMNIPARDDDIAEEAYWLYQPHAYAVILQDKNKERLYRVIEPELTPRERIILEETHETLRDVLVYDKPVSRGDLFLEYGEVAKIVRTYDPKIHDDRLSVIYYYLRRNLNGYGKIDPLMYDELLEDISCNGHDLPVYIHHRYYGSIPTSIRFESEELNRFVLKLSQKADKQVSLTSPLLDASLPNGSRAQITYSDVVSTKGSSFTIRKFRSDPMTPATLLAFGTYSNELLAFIWLALENRQSLIVVGGTASGKTSAMNAFSFFIPHNSKIVSLEDTREIQIPQKNWLPVQTRVSNSFNDRGSVDLFDLLKASLRQRPEYIIVGEVRGSEAQTLFQAMNSGHTTLSTLHAGNIEEALNRLTNEPINVPPAMFGALNLMVIQTFHYRAGRMIRRCDAIHEIVLGEGDKVNWNTLYEYDPKKDSFKKVFKKSKTLQTIQYMHNWTDEEIQFQLNLRASFLSKLRNQYSTDPEILIQMISDLRRMA</sequence>
<accession>Q2FMT5</accession>
<dbReference type="KEGG" id="mhu:Mhun_0314"/>
<dbReference type="GO" id="GO:0016887">
    <property type="term" value="F:ATP hydrolysis activity"/>
    <property type="evidence" value="ECO:0007669"/>
    <property type="project" value="InterPro"/>
</dbReference>
<dbReference type="SUPFAM" id="SSF52540">
    <property type="entry name" value="P-loop containing nucleoside triphosphate hydrolases"/>
    <property type="match status" value="1"/>
</dbReference>
<dbReference type="InterPro" id="IPR050921">
    <property type="entry name" value="T4SS_GSP_E_ATPase"/>
</dbReference>
<proteinExistence type="inferred from homology"/>
<dbReference type="Gene3D" id="3.30.450.380">
    <property type="match status" value="3"/>
</dbReference>
<protein>
    <submittedName>
        <fullName evidence="3">Type II secretion system protein E</fullName>
    </submittedName>
</protein>
<dbReference type="Proteomes" id="UP000001941">
    <property type="component" value="Chromosome"/>
</dbReference>
<dbReference type="PANTHER" id="PTHR30486">
    <property type="entry name" value="TWITCHING MOTILITY PROTEIN PILT"/>
    <property type="match status" value="1"/>
</dbReference>
<dbReference type="InterPro" id="IPR001482">
    <property type="entry name" value="T2SS/T4SS_dom"/>
</dbReference>
<comment type="similarity">
    <text evidence="1">Belongs to the GSP E family.</text>
</comment>
<organism evidence="3 4">
    <name type="scientific">Methanospirillum hungatei JF-1 (strain ATCC 27890 / DSM 864 / NBRC 100397 / JF-1)</name>
    <dbReference type="NCBI Taxonomy" id="323259"/>
    <lineage>
        <taxon>Archaea</taxon>
        <taxon>Methanobacteriati</taxon>
        <taxon>Methanobacteriota</taxon>
        <taxon>Stenosarchaea group</taxon>
        <taxon>Methanomicrobia</taxon>
        <taxon>Methanomicrobiales</taxon>
        <taxon>Methanospirillaceae</taxon>
        <taxon>Methanospirillum</taxon>
    </lineage>
</organism>
<evidence type="ECO:0000313" key="3">
    <source>
        <dbReference type="EMBL" id="ABD40084.1"/>
    </source>
</evidence>
<dbReference type="HOGENOM" id="CLU_301417_0_0_2"/>
<dbReference type="AlphaFoldDB" id="Q2FMT5"/>
<dbReference type="EnsemblBacteria" id="ABD40084">
    <property type="protein sequence ID" value="ABD40084"/>
    <property type="gene ID" value="Mhun_0314"/>
</dbReference>
<dbReference type="Gene3D" id="3.40.50.300">
    <property type="entry name" value="P-loop containing nucleotide triphosphate hydrolases"/>
    <property type="match status" value="1"/>
</dbReference>
<gene>
    <name evidence="3" type="ordered locus">Mhun_0314</name>
</gene>
<dbReference type="STRING" id="323259.Mhun_0314"/>
<evidence type="ECO:0000256" key="1">
    <source>
        <dbReference type="ARBA" id="ARBA00006611"/>
    </source>
</evidence>
<evidence type="ECO:0000259" key="2">
    <source>
        <dbReference type="Pfam" id="PF00437"/>
    </source>
</evidence>
<dbReference type="PANTHER" id="PTHR30486:SF6">
    <property type="entry name" value="TYPE IV PILUS RETRACTATION ATPASE PILT"/>
    <property type="match status" value="1"/>
</dbReference>
<dbReference type="InParanoid" id="Q2FMT5"/>
<dbReference type="eggNOG" id="arCOG01817">
    <property type="taxonomic scope" value="Archaea"/>
</dbReference>
<dbReference type="Pfam" id="PF00437">
    <property type="entry name" value="T2SSE"/>
    <property type="match status" value="1"/>
</dbReference>
<feature type="domain" description="Bacterial type II secretion system protein E" evidence="2">
    <location>
        <begin position="658"/>
        <end position="870"/>
    </location>
</feature>
<dbReference type="InterPro" id="IPR027417">
    <property type="entry name" value="P-loop_NTPase"/>
</dbReference>